<name>A0ABR8C106_APHFL</name>
<dbReference type="EMBL" id="JACJQT010000076">
    <property type="protein sequence ID" value="MBD2280808.1"/>
    <property type="molecule type" value="Genomic_DNA"/>
</dbReference>
<accession>A0ABR8C106</accession>
<evidence type="ECO:0000313" key="1">
    <source>
        <dbReference type="EMBL" id="MBD2280808.1"/>
    </source>
</evidence>
<organism evidence="1 2">
    <name type="scientific">Aphanizomenon flos-aquae FACHB-1040</name>
    <dbReference type="NCBI Taxonomy" id="2692887"/>
    <lineage>
        <taxon>Bacteria</taxon>
        <taxon>Bacillati</taxon>
        <taxon>Cyanobacteriota</taxon>
        <taxon>Cyanophyceae</taxon>
        <taxon>Nostocales</taxon>
        <taxon>Aphanizomenonaceae</taxon>
        <taxon>Aphanizomenon</taxon>
    </lineage>
</organism>
<dbReference type="RefSeq" id="WP_190384211.1">
    <property type="nucleotide sequence ID" value="NZ_JACJQT010000076.1"/>
</dbReference>
<reference evidence="1 2" key="1">
    <citation type="journal article" date="2020" name="ISME J.">
        <title>Comparative genomics reveals insights into cyanobacterial evolution and habitat adaptation.</title>
        <authorList>
            <person name="Chen M.Y."/>
            <person name="Teng W.K."/>
            <person name="Zhao L."/>
            <person name="Hu C.X."/>
            <person name="Zhou Y.K."/>
            <person name="Han B.P."/>
            <person name="Song L.R."/>
            <person name="Shu W.S."/>
        </authorList>
    </citation>
    <scope>NUCLEOTIDE SEQUENCE [LARGE SCALE GENOMIC DNA]</scope>
    <source>
        <strain evidence="1 2">FACHB-1040</strain>
    </source>
</reference>
<proteinExistence type="predicted"/>
<evidence type="ECO:0000313" key="2">
    <source>
        <dbReference type="Proteomes" id="UP000606721"/>
    </source>
</evidence>
<keyword evidence="2" id="KW-1185">Reference proteome</keyword>
<comment type="caution">
    <text evidence="1">The sequence shown here is derived from an EMBL/GenBank/DDBJ whole genome shotgun (WGS) entry which is preliminary data.</text>
</comment>
<protein>
    <submittedName>
        <fullName evidence="1">Uncharacterized protein</fullName>
    </submittedName>
</protein>
<dbReference type="Proteomes" id="UP000606721">
    <property type="component" value="Unassembled WGS sequence"/>
</dbReference>
<gene>
    <name evidence="1" type="ORF">H6F99_21785</name>
</gene>
<sequence>MANATLRYQTNTTFITNKPSKNYHPVNPLILEILIQTIQKFTIYARTDFYS</sequence>